<feature type="region of interest" description="Disordered" evidence="1">
    <location>
        <begin position="67"/>
        <end position="92"/>
    </location>
</feature>
<gene>
    <name evidence="2" type="ORF">CLV43_106249</name>
</gene>
<dbReference type="EMBL" id="PVTF01000006">
    <property type="protein sequence ID" value="PRY40512.1"/>
    <property type="molecule type" value="Genomic_DNA"/>
</dbReference>
<evidence type="ECO:0000313" key="3">
    <source>
        <dbReference type="Proteomes" id="UP000239494"/>
    </source>
</evidence>
<sequence>MTPEVRVLLAGMSNVNSELSRYILRSLDVQNGLSEAGFSAERETALGQQMVSLGEALQLIAERRRQILGSPDTTAAPPGVSHHNPEGDVPQP</sequence>
<reference evidence="2 3" key="1">
    <citation type="submission" date="2018-03" db="EMBL/GenBank/DDBJ databases">
        <title>Genomic Encyclopedia of Archaeal and Bacterial Type Strains, Phase II (KMG-II): from individual species to whole genera.</title>
        <authorList>
            <person name="Goeker M."/>
        </authorList>
    </citation>
    <scope>NUCLEOTIDE SEQUENCE [LARGE SCALE GENOMIC DNA]</scope>
    <source>
        <strain evidence="2 3">DSM 44720</strain>
    </source>
</reference>
<protein>
    <submittedName>
        <fullName evidence="2">Uncharacterized protein</fullName>
    </submittedName>
</protein>
<comment type="caution">
    <text evidence="2">The sequence shown here is derived from an EMBL/GenBank/DDBJ whole genome shotgun (WGS) entry which is preliminary data.</text>
</comment>
<evidence type="ECO:0000256" key="1">
    <source>
        <dbReference type="SAM" id="MobiDB-lite"/>
    </source>
</evidence>
<dbReference type="AlphaFoldDB" id="A0A2T0T4B9"/>
<keyword evidence="3" id="KW-1185">Reference proteome</keyword>
<proteinExistence type="predicted"/>
<name>A0A2T0T4B9_9PSEU</name>
<accession>A0A2T0T4B9</accession>
<dbReference type="Proteomes" id="UP000239494">
    <property type="component" value="Unassembled WGS sequence"/>
</dbReference>
<evidence type="ECO:0000313" key="2">
    <source>
        <dbReference type="EMBL" id="PRY40512.1"/>
    </source>
</evidence>
<dbReference type="RefSeq" id="WP_106189061.1">
    <property type="nucleotide sequence ID" value="NZ_PVTF01000006.1"/>
</dbReference>
<organism evidence="2 3">
    <name type="scientific">Umezawaea tangerina</name>
    <dbReference type="NCBI Taxonomy" id="84725"/>
    <lineage>
        <taxon>Bacteria</taxon>
        <taxon>Bacillati</taxon>
        <taxon>Actinomycetota</taxon>
        <taxon>Actinomycetes</taxon>
        <taxon>Pseudonocardiales</taxon>
        <taxon>Pseudonocardiaceae</taxon>
        <taxon>Umezawaea</taxon>
    </lineage>
</organism>